<dbReference type="Proteomes" id="UP000254718">
    <property type="component" value="Unassembled WGS sequence"/>
</dbReference>
<gene>
    <name evidence="3" type="primary">djlB</name>
    <name evidence="3" type="ORF">NCTC8333_04217</name>
</gene>
<proteinExistence type="predicted"/>
<dbReference type="EMBL" id="UGFE01000002">
    <property type="protein sequence ID" value="STM25199.1"/>
    <property type="molecule type" value="Genomic_DNA"/>
</dbReference>
<dbReference type="AlphaFoldDB" id="A0AAX2KEW3"/>
<protein>
    <submittedName>
        <fullName evidence="3">DnaJ-class chaperone</fullName>
    </submittedName>
</protein>
<comment type="caution">
    <text evidence="3">The sequence shown here is derived from an EMBL/GenBank/DDBJ whole genome shotgun (WGS) entry which is preliminary data.</text>
</comment>
<dbReference type="InterPro" id="IPR036869">
    <property type="entry name" value="J_dom_sf"/>
</dbReference>
<reference evidence="3 4" key="1">
    <citation type="submission" date="2018-06" db="EMBL/GenBank/DDBJ databases">
        <authorList>
            <consortium name="Pathogen Informatics"/>
            <person name="Doyle S."/>
        </authorList>
    </citation>
    <scope>NUCLEOTIDE SEQUENCE [LARGE SCALE GENOMIC DNA]</scope>
    <source>
        <strain evidence="3 4">NCTC8333</strain>
    </source>
</reference>
<evidence type="ECO:0000313" key="3">
    <source>
        <dbReference type="EMBL" id="STM25199.1"/>
    </source>
</evidence>
<evidence type="ECO:0000313" key="4">
    <source>
        <dbReference type="Proteomes" id="UP000254718"/>
    </source>
</evidence>
<dbReference type="PROSITE" id="PS50076">
    <property type="entry name" value="DNAJ_2"/>
    <property type="match status" value="1"/>
</dbReference>
<evidence type="ECO:0000259" key="2">
    <source>
        <dbReference type="PROSITE" id="PS50076"/>
    </source>
</evidence>
<dbReference type="Gene3D" id="1.10.287.110">
    <property type="entry name" value="DnaJ domain"/>
    <property type="match status" value="1"/>
</dbReference>
<feature type="domain" description="J" evidence="2">
    <location>
        <begin position="3"/>
        <end position="70"/>
    </location>
</feature>
<organism evidence="3 4">
    <name type="scientific">Escherichia coli</name>
    <dbReference type="NCBI Taxonomy" id="562"/>
    <lineage>
        <taxon>Bacteria</taxon>
        <taxon>Pseudomonadati</taxon>
        <taxon>Pseudomonadota</taxon>
        <taxon>Gammaproteobacteria</taxon>
        <taxon>Enterobacterales</taxon>
        <taxon>Enterobacteriaceae</taxon>
        <taxon>Escherichia</taxon>
    </lineage>
</organism>
<accession>A0AAX2KEW3</accession>
<dbReference type="CDD" id="cd06257">
    <property type="entry name" value="DnaJ"/>
    <property type="match status" value="1"/>
</dbReference>
<keyword evidence="1" id="KW-0143">Chaperone</keyword>
<dbReference type="SUPFAM" id="SSF46565">
    <property type="entry name" value="Chaperone J-domain"/>
    <property type="match status" value="1"/>
</dbReference>
<evidence type="ECO:0000256" key="1">
    <source>
        <dbReference type="ARBA" id="ARBA00023186"/>
    </source>
</evidence>
<dbReference type="SMART" id="SM00271">
    <property type="entry name" value="DnaJ"/>
    <property type="match status" value="1"/>
</dbReference>
<name>A0AAX2KEW3_ECOLX</name>
<dbReference type="InterPro" id="IPR001623">
    <property type="entry name" value="DnaJ_domain"/>
</dbReference>
<sequence>MKNCWKILEIEETTDVDIIRRAYLALLPSFHPETDPQGFKQLRQAYEEALRIAQSPAKSVWQPEEYEVAEHEILLAFRALLASDSERFLPSAWQRFIQQLNYCSMEEIDELRWSLCTIAMNTAHLSFECVVLLAERLRWLQEENVGEIDEEELESFLYAIAKGNVFNFQTILHLPVAVQNDTIDFYQMFARIWSSHPEWLTLYLAQHRAVIIPDDAKLHRNLLRWYSAGRLGIPELLDYARSWREAESDNEDARYYEYAQRVYCGEGESLLAELCDYWREYPSTQADALILQWCRQHRVDYYPLVVMMIEARELVNDQGKPLLYIPGDSARTRFHLYEILSDEKLSALGRSLVEMVLHKGRKPRISLTRDTEHPLWPLYLVAKQLVQANQPTEESLMPIVSRLDAEDRCPLEALIIRRLLIQAANFTEKQTVEPEPQPQPMPVDDGGPGCLGIIKIIFYIFYLCWFDRENTPSVRLTVDVNVREARQVIFPHFCNVVWRPVLTIFEIHNG</sequence>